<sequence length="60" mass="6996">MKYLVNAWKETSEIFTDQERAALAITEEVTLIQQNGLTDELMNLPRGFLARTKLLKSLWR</sequence>
<evidence type="ECO:0000313" key="1">
    <source>
        <dbReference type="EMBL" id="PRD46149.1"/>
    </source>
</evidence>
<dbReference type="InterPro" id="IPR029032">
    <property type="entry name" value="AhpD-like"/>
</dbReference>
<dbReference type="SUPFAM" id="SSF69118">
    <property type="entry name" value="AhpD-like"/>
    <property type="match status" value="1"/>
</dbReference>
<dbReference type="RefSeq" id="WP_105718244.1">
    <property type="nucleotide sequence ID" value="NZ_PVBQ01000017.1"/>
</dbReference>
<gene>
    <name evidence="1" type="ORF">C5745_17165</name>
</gene>
<evidence type="ECO:0000313" key="2">
    <source>
        <dbReference type="Proteomes" id="UP000239711"/>
    </source>
</evidence>
<dbReference type="AlphaFoldDB" id="A0A2S9J042"/>
<dbReference type="EMBL" id="PVBQ01000017">
    <property type="protein sequence ID" value="PRD46149.1"/>
    <property type="molecule type" value="Genomic_DNA"/>
</dbReference>
<protein>
    <submittedName>
        <fullName evidence="1">Uncharacterized protein</fullName>
    </submittedName>
</protein>
<accession>A0A2S9J042</accession>
<dbReference type="Gene3D" id="1.20.1290.10">
    <property type="entry name" value="AhpD-like"/>
    <property type="match status" value="1"/>
</dbReference>
<organism evidence="1 2">
    <name type="scientific">Sphingobacterium haloxyli</name>
    <dbReference type="NCBI Taxonomy" id="2100533"/>
    <lineage>
        <taxon>Bacteria</taxon>
        <taxon>Pseudomonadati</taxon>
        <taxon>Bacteroidota</taxon>
        <taxon>Sphingobacteriia</taxon>
        <taxon>Sphingobacteriales</taxon>
        <taxon>Sphingobacteriaceae</taxon>
        <taxon>Sphingobacterium</taxon>
    </lineage>
</organism>
<dbReference type="OrthoDB" id="9801997at2"/>
<proteinExistence type="predicted"/>
<reference evidence="1 2" key="1">
    <citation type="submission" date="2018-02" db="EMBL/GenBank/DDBJ databases">
        <title>The draft genome of Sphingobacterium sp. 5JN-11.</title>
        <authorList>
            <person name="Liu L."/>
            <person name="Li L."/>
            <person name="Liang L."/>
            <person name="Zhang X."/>
            <person name="Wang T."/>
        </authorList>
    </citation>
    <scope>NUCLEOTIDE SEQUENCE [LARGE SCALE GENOMIC DNA]</scope>
    <source>
        <strain evidence="1 2">5JN-11</strain>
    </source>
</reference>
<keyword evidence="2" id="KW-1185">Reference proteome</keyword>
<comment type="caution">
    <text evidence="1">The sequence shown here is derived from an EMBL/GenBank/DDBJ whole genome shotgun (WGS) entry which is preliminary data.</text>
</comment>
<dbReference type="Proteomes" id="UP000239711">
    <property type="component" value="Unassembled WGS sequence"/>
</dbReference>
<name>A0A2S9J042_9SPHI</name>